<reference evidence="1 2" key="1">
    <citation type="submission" date="2015-01" db="EMBL/GenBank/DDBJ databases">
        <title>Evolution of Trichinella species and genotypes.</title>
        <authorList>
            <person name="Korhonen P.K."/>
            <person name="Edoardo P."/>
            <person name="Giuseppe L.R."/>
            <person name="Gasser R.B."/>
        </authorList>
    </citation>
    <scope>NUCLEOTIDE SEQUENCE [LARGE SCALE GENOMIC DNA]</scope>
    <source>
        <strain evidence="1">ISS37</strain>
    </source>
</reference>
<comment type="caution">
    <text evidence="1">The sequence shown here is derived from an EMBL/GenBank/DDBJ whole genome shotgun (WGS) entry which is preliminary data.</text>
</comment>
<evidence type="ECO:0000313" key="2">
    <source>
        <dbReference type="Proteomes" id="UP000054630"/>
    </source>
</evidence>
<keyword evidence="2" id="KW-1185">Reference proteome</keyword>
<protein>
    <submittedName>
        <fullName evidence="1">Uncharacterized protein</fullName>
    </submittedName>
</protein>
<dbReference type="OrthoDB" id="5920093at2759"/>
<dbReference type="AlphaFoldDB" id="A0A0V0REP0"/>
<organism evidence="1 2">
    <name type="scientific">Trichinella nelsoni</name>
    <dbReference type="NCBI Taxonomy" id="6336"/>
    <lineage>
        <taxon>Eukaryota</taxon>
        <taxon>Metazoa</taxon>
        <taxon>Ecdysozoa</taxon>
        <taxon>Nematoda</taxon>
        <taxon>Enoplea</taxon>
        <taxon>Dorylaimia</taxon>
        <taxon>Trichinellida</taxon>
        <taxon>Trichinellidae</taxon>
        <taxon>Trichinella</taxon>
    </lineage>
</organism>
<evidence type="ECO:0000313" key="1">
    <source>
        <dbReference type="EMBL" id="KRX12951.1"/>
    </source>
</evidence>
<name>A0A0V0REP0_9BILA</name>
<proteinExistence type="predicted"/>
<dbReference type="EMBL" id="JYDL01000241">
    <property type="protein sequence ID" value="KRX12951.1"/>
    <property type="molecule type" value="Genomic_DNA"/>
</dbReference>
<dbReference type="STRING" id="6336.A0A0V0REP0"/>
<dbReference type="Proteomes" id="UP000054630">
    <property type="component" value="Unassembled WGS sequence"/>
</dbReference>
<accession>A0A0V0REP0</accession>
<gene>
    <name evidence="1" type="ORF">T07_790</name>
</gene>
<feature type="non-terminal residue" evidence="1">
    <location>
        <position position="1"/>
    </location>
</feature>
<sequence>LSRYTFTPVIFTLVFITMSEFELFRFTESGISLMMGEKDTLKMTTETIDGKKKVVIKLEMVAEDKSRKTKQINLNFSSKVKMKLICHEEFISVHKSIRTEEESEDREVRN</sequence>